<feature type="binding site" evidence="14">
    <location>
        <position position="636"/>
    </location>
    <ligand>
        <name>ATP</name>
        <dbReference type="ChEBI" id="CHEBI:30616"/>
    </ligand>
</feature>
<dbReference type="FunFam" id="3.40.50.1000:FF:000014">
    <property type="entry name" value="Phospholipid-transporting ATPase"/>
    <property type="match status" value="1"/>
</dbReference>
<evidence type="ECO:0000256" key="14">
    <source>
        <dbReference type="PIRSR" id="PIRSR606539-2"/>
    </source>
</evidence>
<sequence length="1429" mass="158993">MSATRHGAVKPRPCSLVQRIKSLVGCKQTGADSGSRQIPLAIDPATPLLDARRGRSYVSNKIRTSRYTVWDFVPKQLLFQFSRVGNFYFLCVGIPQMVPGLSTTGSYTTILPLLFFVMLTMTKEGYDDYRRHRLDKVENAKTTTVLGPQPCSRAKSAQQPWRTSWSNHEDQAGFAWVPAQWSDVKVGNVVRLSRDEAVPADLVLLHSPDDNGIAYIDTMALDGETNLKTKQVSRSVDMCSSIEGIAHCHAMFVVEDPNANLFDFNARVTVGAETAPLTLNNVVYRGSILRNTAFVIGLVVNTGEECKIRINSNQHPRAKRPALETMVNYVVVSLALYIVILSLGVSMGYVKWQHGNEEQAWYLGGASVPFHQIIIAFIIMFNNVVPLSLYISLELVKIGQVILLNSDMEMYHSETDTPARCNTNTILENLGQVGYVFSDKTGTLTDNVMKFRKLSVAGTVWLHATDILSPHEDRLGSLGFKKPSIAKPCPKHVVAVVQDEAVSSGCQPLPQRSSLGARPSSQWKSSGRPDHIQPQLTTSDLADYLRLRSRSVFSAKAKSCMLAMALCHTCLPEKRGSKIDFQASSPDELALVRAAQEMGYAVTRRTRQSITLQTQPVDGEQEGKELTFEILDVIEFSSSRKKMSVIVRYPDGRICLICKGADSTILPRLKLSCLAMQKASEMRKSADMEREALRRMEQQETRDSLSGFGPSPSLRLSLSMRAHRTRRLGHEPSVKCSRSKSFEVKKMARSSIDRHPAASAPEPRGTSFDMSKSHARARAHGRDFDQVSSASHPRFDCVDDATRYTDAEVFTRCFKHLDDFATEGLRTLLYAQKFIPEADYMAWKQTYNEAITSLNDRQQLVEAAADMIEDSLHLVGATAIEDKLQQGVPETIDSLRRANIKIWMLTGDKRETAVNIAHSARICRPVSNLHVIDAAKGQLGPQLSDLMQNVQASTLLHNVVVIDGQSLAMVEQSPQLCKQFFAAMLAVDSVICCRASPAQKALLVRTVGSQLGGFGRGHGRGVTLAIGDGANDVAMIQASHVGIGISGNEGLQAARVADYAIAQFRHLQRLLLVHGRWNYVRTAKFILCTFWKEMFFYLPTAQYQQYNGYTGTSLYHSVSLTVFNTLFTSLCTICMGIWEQDVSADTLLALPELYVYGQRNMGLNVLKYARWMALAVLEGIIVWYGVWAGYGSKSPSARDEGLYALGTLVFTVAILWINCKLLILETHYKPAVVMGSFFITTWGWFAWLAFLDAVVAASPSGPYAVWHSFSRVWGRDAAWWATLFAVLALLGLVELCGKTVRRQLQLTGAWRLHFWRPWACADATSNIEECDVELWQEMEQDPVVRRRLRKMARSHVQAGDDDDDDDGNNDNDNDNKVQGDGDDDGKEPKIRPEASSDNSLIWSSSSRMWRRATGKFSIMAATTRRASNQ</sequence>
<feature type="binding site" evidence="14">
    <location>
        <position position="659"/>
    </location>
    <ligand>
        <name>ATP</name>
        <dbReference type="ChEBI" id="CHEBI:30616"/>
    </ligand>
</feature>
<dbReference type="Pfam" id="PF16209">
    <property type="entry name" value="PhoLip_ATPase_N"/>
    <property type="match status" value="1"/>
</dbReference>
<keyword evidence="5 14" id="KW-0547">Nucleotide-binding</keyword>
<dbReference type="GO" id="GO:0016887">
    <property type="term" value="F:ATP hydrolysis activity"/>
    <property type="evidence" value="ECO:0007669"/>
    <property type="project" value="InterPro"/>
</dbReference>
<dbReference type="InterPro" id="IPR036412">
    <property type="entry name" value="HAD-like_sf"/>
</dbReference>
<dbReference type="GO" id="GO:0005886">
    <property type="term" value="C:plasma membrane"/>
    <property type="evidence" value="ECO:0007669"/>
    <property type="project" value="TreeGrafter"/>
</dbReference>
<feature type="binding site" evidence="14">
    <location>
        <position position="439"/>
    </location>
    <ligand>
        <name>ATP</name>
        <dbReference type="ChEBI" id="CHEBI:30616"/>
    </ligand>
</feature>
<dbReference type="InterPro" id="IPR001757">
    <property type="entry name" value="P_typ_ATPase"/>
</dbReference>
<dbReference type="PROSITE" id="PS00154">
    <property type="entry name" value="ATPASE_E1_E2"/>
    <property type="match status" value="1"/>
</dbReference>
<dbReference type="InterPro" id="IPR018303">
    <property type="entry name" value="ATPase_P-typ_P_site"/>
</dbReference>
<feature type="active site" description="4-aspartylphosphate intermediate" evidence="13">
    <location>
        <position position="439"/>
    </location>
</feature>
<evidence type="ECO:0000256" key="11">
    <source>
        <dbReference type="ARBA" id="ARBA00034036"/>
    </source>
</evidence>
<proteinExistence type="inferred from homology"/>
<organism evidence="20 21">
    <name type="scientific">Ophiocordyceps australis</name>
    <dbReference type="NCBI Taxonomy" id="1399860"/>
    <lineage>
        <taxon>Eukaryota</taxon>
        <taxon>Fungi</taxon>
        <taxon>Dikarya</taxon>
        <taxon>Ascomycota</taxon>
        <taxon>Pezizomycotina</taxon>
        <taxon>Sordariomycetes</taxon>
        <taxon>Hypocreomycetidae</taxon>
        <taxon>Hypocreales</taxon>
        <taxon>Ophiocordycipitaceae</taxon>
        <taxon>Ophiocordyceps</taxon>
    </lineage>
</organism>
<feature type="binding site" evidence="14">
    <location>
        <position position="440"/>
    </location>
    <ligand>
        <name>ATP</name>
        <dbReference type="ChEBI" id="CHEBI:30616"/>
    </ligand>
</feature>
<dbReference type="EMBL" id="NJET01000017">
    <property type="protein sequence ID" value="PHH65489.1"/>
    <property type="molecule type" value="Genomic_DNA"/>
</dbReference>
<dbReference type="InterPro" id="IPR032630">
    <property type="entry name" value="P_typ_ATPase_c"/>
</dbReference>
<dbReference type="SUPFAM" id="SSF56784">
    <property type="entry name" value="HAD-like"/>
    <property type="match status" value="1"/>
</dbReference>
<evidence type="ECO:0000313" key="20">
    <source>
        <dbReference type="EMBL" id="PHH65489.1"/>
    </source>
</evidence>
<keyword evidence="7 15" id="KW-0460">Magnesium</keyword>
<dbReference type="Gene3D" id="3.40.50.1000">
    <property type="entry name" value="HAD superfamily/HAD-like"/>
    <property type="match status" value="1"/>
</dbReference>
<keyword evidence="6 14" id="KW-0067">ATP-binding</keyword>
<keyword evidence="10 16" id="KW-0472">Membrane</keyword>
<evidence type="ECO:0000256" key="8">
    <source>
        <dbReference type="ARBA" id="ARBA00022967"/>
    </source>
</evidence>
<dbReference type="SUPFAM" id="SSF81665">
    <property type="entry name" value="Calcium ATPase, transmembrane domain M"/>
    <property type="match status" value="1"/>
</dbReference>
<evidence type="ECO:0000256" key="9">
    <source>
        <dbReference type="ARBA" id="ARBA00022989"/>
    </source>
</evidence>
<evidence type="ECO:0000256" key="10">
    <source>
        <dbReference type="ARBA" id="ARBA00023136"/>
    </source>
</evidence>
<comment type="catalytic activity">
    <reaction evidence="12">
        <text>a 1,2-diacyl-sn-glycero-3-phosphoethanolamine(out) + ATP + H2O = a 1,2-diacyl-sn-glycero-3-phosphoethanolamine(in) + ADP + phosphate + H(+)</text>
        <dbReference type="Rhea" id="RHEA:66132"/>
        <dbReference type="ChEBI" id="CHEBI:15377"/>
        <dbReference type="ChEBI" id="CHEBI:15378"/>
        <dbReference type="ChEBI" id="CHEBI:30616"/>
        <dbReference type="ChEBI" id="CHEBI:43474"/>
        <dbReference type="ChEBI" id="CHEBI:64612"/>
        <dbReference type="ChEBI" id="CHEBI:456216"/>
    </reaction>
    <physiologicalReaction direction="left-to-right" evidence="12">
        <dbReference type="Rhea" id="RHEA:66133"/>
    </physiologicalReaction>
</comment>
<evidence type="ECO:0000313" key="21">
    <source>
        <dbReference type="Proteomes" id="UP000226192"/>
    </source>
</evidence>
<feature type="region of interest" description="Disordered" evidence="17">
    <location>
        <begin position="749"/>
        <end position="787"/>
    </location>
</feature>
<dbReference type="Pfam" id="PF13246">
    <property type="entry name" value="Cation_ATPase"/>
    <property type="match status" value="1"/>
</dbReference>
<dbReference type="GO" id="GO:0005524">
    <property type="term" value="F:ATP binding"/>
    <property type="evidence" value="ECO:0007669"/>
    <property type="project" value="UniProtKB-UniRule"/>
</dbReference>
<evidence type="ECO:0000256" key="5">
    <source>
        <dbReference type="ARBA" id="ARBA00022741"/>
    </source>
</evidence>
<dbReference type="Pfam" id="PF00702">
    <property type="entry name" value="Hydrolase"/>
    <property type="match status" value="1"/>
</dbReference>
<evidence type="ECO:0000256" key="13">
    <source>
        <dbReference type="PIRSR" id="PIRSR606539-1"/>
    </source>
</evidence>
<dbReference type="InterPro" id="IPR023299">
    <property type="entry name" value="ATPase_P-typ_cyto_dom_N"/>
</dbReference>
<feature type="compositionally biased region" description="Acidic residues" evidence="17">
    <location>
        <begin position="1359"/>
        <end position="1372"/>
    </location>
</feature>
<feature type="binding site" evidence="14">
    <location>
        <position position="441"/>
    </location>
    <ligand>
        <name>ATP</name>
        <dbReference type="ChEBI" id="CHEBI:30616"/>
    </ligand>
</feature>
<evidence type="ECO:0000256" key="16">
    <source>
        <dbReference type="RuleBase" id="RU362033"/>
    </source>
</evidence>
<evidence type="ECO:0000256" key="15">
    <source>
        <dbReference type="PIRSR" id="PIRSR606539-3"/>
    </source>
</evidence>
<feature type="region of interest" description="Disordered" evidence="17">
    <location>
        <begin position="505"/>
        <end position="534"/>
    </location>
</feature>
<evidence type="ECO:0000259" key="19">
    <source>
        <dbReference type="Pfam" id="PF16212"/>
    </source>
</evidence>
<dbReference type="GO" id="GO:0000287">
    <property type="term" value="F:magnesium ion binding"/>
    <property type="evidence" value="ECO:0007669"/>
    <property type="project" value="UniProtKB-UniRule"/>
</dbReference>
<feature type="domain" description="P-type ATPase C-terminal" evidence="19">
    <location>
        <begin position="1054"/>
        <end position="1304"/>
    </location>
</feature>
<feature type="domain" description="P-type ATPase N-terminal" evidence="18">
    <location>
        <begin position="54"/>
        <end position="110"/>
    </location>
</feature>
<comment type="caution">
    <text evidence="20">The sequence shown here is derived from an EMBL/GenBank/DDBJ whole genome shotgun (WGS) entry which is preliminary data.</text>
</comment>
<evidence type="ECO:0000259" key="18">
    <source>
        <dbReference type="Pfam" id="PF16209"/>
    </source>
</evidence>
<keyword evidence="3 16" id="KW-0812">Transmembrane</keyword>
<evidence type="ECO:0000256" key="1">
    <source>
        <dbReference type="ARBA" id="ARBA00004141"/>
    </source>
</evidence>
<dbReference type="PANTHER" id="PTHR24092:SF174">
    <property type="entry name" value="PHOSPHOLIPID-TRANSPORTING ATPASE DNF3-RELATED"/>
    <property type="match status" value="1"/>
</dbReference>
<feature type="binding site" evidence="14">
    <location>
        <position position="588"/>
    </location>
    <ligand>
        <name>ATP</name>
        <dbReference type="ChEBI" id="CHEBI:30616"/>
    </ligand>
</feature>
<feature type="transmembrane region" description="Helical" evidence="16">
    <location>
        <begin position="1168"/>
        <end position="1190"/>
    </location>
</feature>
<evidence type="ECO:0000256" key="3">
    <source>
        <dbReference type="ARBA" id="ARBA00022692"/>
    </source>
</evidence>
<protein>
    <recommendedName>
        <fullName evidence="16">Phospholipid-transporting ATPase</fullName>
        <ecNumber evidence="16">7.6.2.1</ecNumber>
    </recommendedName>
</protein>
<feature type="transmembrane region" description="Helical" evidence="16">
    <location>
        <begin position="327"/>
        <end position="350"/>
    </location>
</feature>
<feature type="transmembrane region" description="Helical" evidence="16">
    <location>
        <begin position="1277"/>
        <end position="1296"/>
    </location>
</feature>
<dbReference type="EC" id="7.6.2.1" evidence="16"/>
<dbReference type="InterPro" id="IPR006539">
    <property type="entry name" value="P-type_ATPase_IV"/>
</dbReference>
<keyword evidence="9 16" id="KW-1133">Transmembrane helix</keyword>
<dbReference type="InterPro" id="IPR008250">
    <property type="entry name" value="ATPase_P-typ_transduc_dom_A_sf"/>
</dbReference>
<dbReference type="OrthoDB" id="377733at2759"/>
<dbReference type="Pfam" id="PF16212">
    <property type="entry name" value="PhoLip_ATPase_C"/>
    <property type="match status" value="1"/>
</dbReference>
<accession>A0A2C5XB24</accession>
<evidence type="ECO:0000256" key="7">
    <source>
        <dbReference type="ARBA" id="ARBA00022842"/>
    </source>
</evidence>
<dbReference type="GO" id="GO:0045332">
    <property type="term" value="P:phospholipid translocation"/>
    <property type="evidence" value="ECO:0007669"/>
    <property type="project" value="TreeGrafter"/>
</dbReference>
<comment type="cofactor">
    <cofactor evidence="15">
        <name>Mg(2+)</name>
        <dbReference type="ChEBI" id="CHEBI:18420"/>
    </cofactor>
</comment>
<evidence type="ECO:0000256" key="12">
    <source>
        <dbReference type="ARBA" id="ARBA00049128"/>
    </source>
</evidence>
<keyword evidence="8 16" id="KW-1278">Translocase</keyword>
<feature type="transmembrane region" description="Helical" evidence="16">
    <location>
        <begin position="1231"/>
        <end position="1257"/>
    </location>
</feature>
<dbReference type="SUPFAM" id="SSF81660">
    <property type="entry name" value="Metal cation-transporting ATPase, ATP-binding domain N"/>
    <property type="match status" value="1"/>
</dbReference>
<feature type="region of interest" description="Disordered" evidence="17">
    <location>
        <begin position="1354"/>
        <end position="1402"/>
    </location>
</feature>
<evidence type="ECO:0000256" key="2">
    <source>
        <dbReference type="ARBA" id="ARBA00008109"/>
    </source>
</evidence>
<dbReference type="SUPFAM" id="SSF81653">
    <property type="entry name" value="Calcium ATPase, transduction domain A"/>
    <property type="match status" value="1"/>
</dbReference>
<feature type="transmembrane region" description="Helical" evidence="16">
    <location>
        <begin position="1202"/>
        <end position="1219"/>
    </location>
</feature>
<feature type="binding site" evidence="14">
    <location>
        <position position="1375"/>
    </location>
    <ligand>
        <name>ATP</name>
        <dbReference type="ChEBI" id="CHEBI:30616"/>
    </ligand>
</feature>
<dbReference type="InterPro" id="IPR032631">
    <property type="entry name" value="P-type_ATPase_N"/>
</dbReference>
<feature type="transmembrane region" description="Helical" evidence="16">
    <location>
        <begin position="104"/>
        <end position="122"/>
    </location>
</feature>
<dbReference type="GO" id="GO:0006892">
    <property type="term" value="P:post-Golgi vesicle-mediated transport"/>
    <property type="evidence" value="ECO:0007669"/>
    <property type="project" value="TreeGrafter"/>
</dbReference>
<evidence type="ECO:0000256" key="4">
    <source>
        <dbReference type="ARBA" id="ARBA00022723"/>
    </source>
</evidence>
<reference evidence="20 21" key="1">
    <citation type="submission" date="2017-06" db="EMBL/GenBank/DDBJ databases">
        <title>Ant-infecting Ophiocordyceps genomes reveal a high diversity of potential behavioral manipulation genes and a possible major role for enterotoxins.</title>
        <authorList>
            <person name="De Bekker C."/>
            <person name="Evans H.C."/>
            <person name="Brachmann A."/>
            <person name="Hughes D.P."/>
        </authorList>
    </citation>
    <scope>NUCLEOTIDE SEQUENCE [LARGE SCALE GENOMIC DNA]</scope>
    <source>
        <strain evidence="20 21">Map64</strain>
    </source>
</reference>
<comment type="similarity">
    <text evidence="2 16">Belongs to the cation transport ATPase (P-type) (TC 3.A.3) family. Type IV subfamily.</text>
</comment>
<feature type="transmembrane region" description="Helical" evidence="16">
    <location>
        <begin position="370"/>
        <end position="393"/>
    </location>
</feature>
<feature type="compositionally biased region" description="Polar residues" evidence="17">
    <location>
        <begin position="505"/>
        <end position="525"/>
    </location>
</feature>
<dbReference type="Proteomes" id="UP000226192">
    <property type="component" value="Unassembled WGS sequence"/>
</dbReference>
<dbReference type="PANTHER" id="PTHR24092">
    <property type="entry name" value="PROBABLE PHOSPHOLIPID-TRANSPORTING ATPASE"/>
    <property type="match status" value="1"/>
</dbReference>
<feature type="binding site" evidence="15">
    <location>
        <position position="1372"/>
    </location>
    <ligand>
        <name>Mg(2+)</name>
        <dbReference type="ChEBI" id="CHEBI:18420"/>
    </ligand>
</feature>
<keyword evidence="21" id="KW-1185">Reference proteome</keyword>
<dbReference type="GO" id="GO:0005802">
    <property type="term" value="C:trans-Golgi network"/>
    <property type="evidence" value="ECO:0007669"/>
    <property type="project" value="TreeGrafter"/>
</dbReference>
<dbReference type="InterPro" id="IPR023298">
    <property type="entry name" value="ATPase_P-typ_TM_dom_sf"/>
</dbReference>
<feature type="binding site" evidence="15">
    <location>
        <position position="439"/>
    </location>
    <ligand>
        <name>Mg(2+)</name>
        <dbReference type="ChEBI" id="CHEBI:18420"/>
    </ligand>
</feature>
<evidence type="ECO:0000256" key="17">
    <source>
        <dbReference type="SAM" id="MobiDB-lite"/>
    </source>
</evidence>
<gene>
    <name evidence="20" type="ORF">CDD81_2269</name>
</gene>
<dbReference type="PRINTS" id="PR00119">
    <property type="entry name" value="CATATPASE"/>
</dbReference>
<dbReference type="NCBIfam" id="TIGR01494">
    <property type="entry name" value="ATPase_P-type"/>
    <property type="match status" value="1"/>
</dbReference>
<feature type="binding site" evidence="14">
    <location>
        <position position="1346"/>
    </location>
    <ligand>
        <name>ATP</name>
        <dbReference type="ChEBI" id="CHEBI:30616"/>
    </ligand>
</feature>
<dbReference type="GO" id="GO:0032456">
    <property type="term" value="P:endocytic recycling"/>
    <property type="evidence" value="ECO:0007669"/>
    <property type="project" value="TreeGrafter"/>
</dbReference>
<dbReference type="STRING" id="1399860.A0A2C5XB24"/>
<dbReference type="GO" id="GO:0140326">
    <property type="term" value="F:ATPase-coupled intramembrane lipid transporter activity"/>
    <property type="evidence" value="ECO:0007669"/>
    <property type="project" value="UniProtKB-EC"/>
</dbReference>
<dbReference type="InterPro" id="IPR023214">
    <property type="entry name" value="HAD_sf"/>
</dbReference>
<comment type="catalytic activity">
    <reaction evidence="11 16">
        <text>ATP + H2O + phospholipidSide 1 = ADP + phosphate + phospholipidSide 2.</text>
        <dbReference type="EC" id="7.6.2.1"/>
    </reaction>
</comment>
<evidence type="ECO:0000256" key="6">
    <source>
        <dbReference type="ARBA" id="ARBA00022840"/>
    </source>
</evidence>
<feature type="binding site" evidence="15">
    <location>
        <position position="441"/>
    </location>
    <ligand>
        <name>Mg(2+)</name>
        <dbReference type="ChEBI" id="CHEBI:18420"/>
    </ligand>
</feature>
<dbReference type="Gene3D" id="3.40.1110.10">
    <property type="entry name" value="Calcium-transporting ATPase, cytoplasmic domain N"/>
    <property type="match status" value="1"/>
</dbReference>
<dbReference type="NCBIfam" id="TIGR01652">
    <property type="entry name" value="ATPase-Plipid"/>
    <property type="match status" value="2"/>
</dbReference>
<dbReference type="Gene3D" id="2.70.150.10">
    <property type="entry name" value="Calcium-transporting ATPase, cytoplasmic transduction domain A"/>
    <property type="match status" value="1"/>
</dbReference>
<keyword evidence="4 15" id="KW-0479">Metal-binding</keyword>
<comment type="subcellular location">
    <subcellularLocation>
        <location evidence="1 16">Membrane</location>
        <topology evidence="1 16">Multi-pass membrane protein</topology>
    </subcellularLocation>
</comment>
<name>A0A2C5XB24_9HYPO</name>